<dbReference type="EMBL" id="GBXM01002060">
    <property type="protein sequence ID" value="JAI06518.1"/>
    <property type="molecule type" value="Transcribed_RNA"/>
</dbReference>
<reference evidence="1" key="2">
    <citation type="journal article" date="2015" name="Fish Shellfish Immunol.">
        <title>Early steps in the European eel (Anguilla anguilla)-Vibrio vulnificus interaction in the gills: Role of the RtxA13 toxin.</title>
        <authorList>
            <person name="Callol A."/>
            <person name="Pajuelo D."/>
            <person name="Ebbesson L."/>
            <person name="Teles M."/>
            <person name="MacKenzie S."/>
            <person name="Amaro C."/>
        </authorList>
    </citation>
    <scope>NUCLEOTIDE SEQUENCE</scope>
</reference>
<organism evidence="1">
    <name type="scientific">Anguilla anguilla</name>
    <name type="common">European freshwater eel</name>
    <name type="synonym">Muraena anguilla</name>
    <dbReference type="NCBI Taxonomy" id="7936"/>
    <lineage>
        <taxon>Eukaryota</taxon>
        <taxon>Metazoa</taxon>
        <taxon>Chordata</taxon>
        <taxon>Craniata</taxon>
        <taxon>Vertebrata</taxon>
        <taxon>Euteleostomi</taxon>
        <taxon>Actinopterygii</taxon>
        <taxon>Neopterygii</taxon>
        <taxon>Teleostei</taxon>
        <taxon>Anguilliformes</taxon>
        <taxon>Anguillidae</taxon>
        <taxon>Anguilla</taxon>
    </lineage>
</organism>
<proteinExistence type="predicted"/>
<dbReference type="AlphaFoldDB" id="A0A0E9XUW6"/>
<name>A0A0E9XUW6_ANGAN</name>
<reference evidence="1" key="1">
    <citation type="submission" date="2014-11" db="EMBL/GenBank/DDBJ databases">
        <authorList>
            <person name="Amaro Gonzalez C."/>
        </authorList>
    </citation>
    <scope>NUCLEOTIDE SEQUENCE</scope>
</reference>
<protein>
    <submittedName>
        <fullName evidence="1">Uncharacterized protein</fullName>
    </submittedName>
</protein>
<evidence type="ECO:0000313" key="1">
    <source>
        <dbReference type="EMBL" id="JAI06518.1"/>
    </source>
</evidence>
<sequence length="98" mass="11008">MGCTHVRCGWRDGLQLEIYPLAQVHTAVITTRGHSFPAVSHCSPLTAEAVQTDITPQALSCDVEFRDRLKNLQVKGCILLWFKTARCILNFNLIKARI</sequence>
<accession>A0A0E9XUW6</accession>